<evidence type="ECO:0000256" key="1">
    <source>
        <dbReference type="ARBA" id="ARBA00010928"/>
    </source>
</evidence>
<dbReference type="Pfam" id="PF22725">
    <property type="entry name" value="GFO_IDH_MocA_C3"/>
    <property type="match status" value="1"/>
</dbReference>
<dbReference type="PANTHER" id="PTHR22604:SF105">
    <property type="entry name" value="TRANS-1,2-DIHYDROBENZENE-1,2-DIOL DEHYDROGENASE"/>
    <property type="match status" value="1"/>
</dbReference>
<reference evidence="5 6" key="1">
    <citation type="submission" date="2016-01" db="EMBL/GenBank/DDBJ databases">
        <title>High potential of lignocellulose degradation of a new Verrucomicrobia species.</title>
        <authorList>
            <person name="Wang Y."/>
            <person name="Shi Y."/>
            <person name="Qiu Z."/>
            <person name="Liu S."/>
            <person name="Yang H."/>
        </authorList>
    </citation>
    <scope>NUCLEOTIDE SEQUENCE [LARGE SCALE GENOMIC DNA]</scope>
    <source>
        <strain evidence="5 6">TSB47</strain>
    </source>
</reference>
<dbReference type="InterPro" id="IPR036291">
    <property type="entry name" value="NAD(P)-bd_dom_sf"/>
</dbReference>
<dbReference type="RefSeq" id="WP_068773135.1">
    <property type="nucleotide sequence ID" value="NZ_CP109796.1"/>
</dbReference>
<accession>A0A178IBH8</accession>
<evidence type="ECO:0000313" key="6">
    <source>
        <dbReference type="Proteomes" id="UP000078486"/>
    </source>
</evidence>
<evidence type="ECO:0000259" key="3">
    <source>
        <dbReference type="Pfam" id="PF01408"/>
    </source>
</evidence>
<dbReference type="OrthoDB" id="9783105at2"/>
<dbReference type="STRING" id="1184151.AW736_25660"/>
<dbReference type="GO" id="GO:0000166">
    <property type="term" value="F:nucleotide binding"/>
    <property type="evidence" value="ECO:0007669"/>
    <property type="project" value="InterPro"/>
</dbReference>
<comment type="similarity">
    <text evidence="1">Belongs to the Gfo/Idh/MocA family.</text>
</comment>
<dbReference type="PANTHER" id="PTHR22604">
    <property type="entry name" value="OXIDOREDUCTASES"/>
    <property type="match status" value="1"/>
</dbReference>
<protein>
    <submittedName>
        <fullName evidence="5">Oxidoreductase</fullName>
    </submittedName>
</protein>
<dbReference type="GO" id="GO:0016491">
    <property type="term" value="F:oxidoreductase activity"/>
    <property type="evidence" value="ECO:0007669"/>
    <property type="project" value="UniProtKB-KW"/>
</dbReference>
<dbReference type="InterPro" id="IPR050984">
    <property type="entry name" value="Gfo/Idh/MocA_domain"/>
</dbReference>
<organism evidence="5 6">
    <name type="scientific">Termitidicoccus mucosus</name>
    <dbReference type="NCBI Taxonomy" id="1184151"/>
    <lineage>
        <taxon>Bacteria</taxon>
        <taxon>Pseudomonadati</taxon>
        <taxon>Verrucomicrobiota</taxon>
        <taxon>Opitutia</taxon>
        <taxon>Opitutales</taxon>
        <taxon>Opitutaceae</taxon>
        <taxon>Termitidicoccus</taxon>
    </lineage>
</organism>
<proteinExistence type="inferred from homology"/>
<dbReference type="Proteomes" id="UP000078486">
    <property type="component" value="Unassembled WGS sequence"/>
</dbReference>
<name>A0A178IBH8_9BACT</name>
<sequence>MKPKLKWGILATGGIAKKFALGVAASRTGVVVAAGSRTEESARRFAGEHRIPRAHGSYEALLADPEVAAVYVATPHPGHLEWVLKAAEAGKHILCEKPLGMSRAEGARMIDAARRHGVFLMEAFMYRCHAQTLKIAELVRDGALGRVGLVQAAFGINRPFDPKSRLWARELGGGGILDVGCYPVSLSRLVAGAAAGKAFLDPVEVTGAGLAHPETGVDVYTAATLRFETGMIAQVSAGIGLQQDNSARIYGTKGWLHVPWPWKPTRNGDADARIWLHREGAAAPEEIVLPFAGDEYALEADVVAEAIAAGRVEAAPMSWADTLGNLDTLDRWRSAAGVAY</sequence>
<dbReference type="AlphaFoldDB" id="A0A178IBH8"/>
<feature type="domain" description="GFO/IDH/MocA-like oxidoreductase" evidence="4">
    <location>
        <begin position="133"/>
        <end position="256"/>
    </location>
</feature>
<evidence type="ECO:0000259" key="4">
    <source>
        <dbReference type="Pfam" id="PF22725"/>
    </source>
</evidence>
<dbReference type="Pfam" id="PF01408">
    <property type="entry name" value="GFO_IDH_MocA"/>
    <property type="match status" value="1"/>
</dbReference>
<dbReference type="EMBL" id="LRRQ01000190">
    <property type="protein sequence ID" value="OAM86961.1"/>
    <property type="molecule type" value="Genomic_DNA"/>
</dbReference>
<gene>
    <name evidence="5" type="ORF">AW736_25660</name>
</gene>
<dbReference type="SUPFAM" id="SSF51735">
    <property type="entry name" value="NAD(P)-binding Rossmann-fold domains"/>
    <property type="match status" value="1"/>
</dbReference>
<dbReference type="InterPro" id="IPR000683">
    <property type="entry name" value="Gfo/Idh/MocA-like_OxRdtase_N"/>
</dbReference>
<keyword evidence="2" id="KW-0560">Oxidoreductase</keyword>
<dbReference type="InterPro" id="IPR055170">
    <property type="entry name" value="GFO_IDH_MocA-like_dom"/>
</dbReference>
<dbReference type="SUPFAM" id="SSF55347">
    <property type="entry name" value="Glyceraldehyde-3-phosphate dehydrogenase-like, C-terminal domain"/>
    <property type="match status" value="1"/>
</dbReference>
<comment type="caution">
    <text evidence="5">The sequence shown here is derived from an EMBL/GenBank/DDBJ whole genome shotgun (WGS) entry which is preliminary data.</text>
</comment>
<evidence type="ECO:0000313" key="5">
    <source>
        <dbReference type="EMBL" id="OAM86961.1"/>
    </source>
</evidence>
<evidence type="ECO:0000256" key="2">
    <source>
        <dbReference type="ARBA" id="ARBA00023002"/>
    </source>
</evidence>
<keyword evidence="6" id="KW-1185">Reference proteome</keyword>
<feature type="domain" description="Gfo/Idh/MocA-like oxidoreductase N-terminal" evidence="3">
    <location>
        <begin position="6"/>
        <end position="123"/>
    </location>
</feature>
<dbReference type="Gene3D" id="3.30.360.10">
    <property type="entry name" value="Dihydrodipicolinate Reductase, domain 2"/>
    <property type="match status" value="1"/>
</dbReference>
<dbReference type="Gene3D" id="3.40.50.720">
    <property type="entry name" value="NAD(P)-binding Rossmann-like Domain"/>
    <property type="match status" value="1"/>
</dbReference>